<comment type="caution">
    <text evidence="1">The sequence shown here is derived from an EMBL/GenBank/DDBJ whole genome shotgun (WGS) entry which is preliminary data.</text>
</comment>
<accession>A0A0F9BV86</accession>
<evidence type="ECO:0000313" key="1">
    <source>
        <dbReference type="EMBL" id="KKL17842.1"/>
    </source>
</evidence>
<name>A0A0F9BV86_9ZZZZ</name>
<protein>
    <submittedName>
        <fullName evidence="1">Uncharacterized protein</fullName>
    </submittedName>
</protein>
<gene>
    <name evidence="1" type="ORF">LCGC14_2481470</name>
</gene>
<dbReference type="EMBL" id="LAZR01039101">
    <property type="protein sequence ID" value="KKL17842.1"/>
    <property type="molecule type" value="Genomic_DNA"/>
</dbReference>
<sequence>MYECKQSYRIARLARPGGIQRERKARSDIRRAIRCEVINTYGGKCVCCDEIEHRFLTIDHVNGDGKNERNIRKSLNRKIVLGLIDIKRYQLSCANCVDHKSEETWFCNSCGDEATAKTCGSCGSKTKVIQTNLIKICQSCKGNSLGEPETLITQLPSEFFSIASKIKDTYPDLIEVHRKFDFSLTLVRLCRLANLVGFPQIEEHLRKCSIGLQSITERGIEHISRIRKEASFDLRNMDNFKNIELEHYRNANTILQSTYDKINKVNTLMRHWIEQVIIE</sequence>
<proteinExistence type="predicted"/>
<dbReference type="AlphaFoldDB" id="A0A0F9BV86"/>
<organism evidence="1">
    <name type="scientific">marine sediment metagenome</name>
    <dbReference type="NCBI Taxonomy" id="412755"/>
    <lineage>
        <taxon>unclassified sequences</taxon>
        <taxon>metagenomes</taxon>
        <taxon>ecological metagenomes</taxon>
    </lineage>
</organism>
<reference evidence="1" key="1">
    <citation type="journal article" date="2015" name="Nature">
        <title>Complex archaea that bridge the gap between prokaryotes and eukaryotes.</title>
        <authorList>
            <person name="Spang A."/>
            <person name="Saw J.H."/>
            <person name="Jorgensen S.L."/>
            <person name="Zaremba-Niedzwiedzka K."/>
            <person name="Martijn J."/>
            <person name="Lind A.E."/>
            <person name="van Eijk R."/>
            <person name="Schleper C."/>
            <person name="Guy L."/>
            <person name="Ettema T.J."/>
        </authorList>
    </citation>
    <scope>NUCLEOTIDE SEQUENCE</scope>
</reference>